<dbReference type="HOGENOM" id="CLU_072020_1_0_9"/>
<reference evidence="3 4" key="1">
    <citation type="journal article" date="2008" name="Appl. Environ. Microbiol.">
        <title>Hydrogenomics of the extremely thermophilic bacterium Caldicellulosiruptor saccharolyticus.</title>
        <authorList>
            <person name="van de Werken H.J."/>
            <person name="Verhaart M.R."/>
            <person name="VanFossen A.L."/>
            <person name="Willquist K."/>
            <person name="Lewis D.L."/>
            <person name="Nichols J.D."/>
            <person name="Goorissen H.P."/>
            <person name="Mongodin E.F."/>
            <person name="Nelson K.E."/>
            <person name="van Niel E.W."/>
            <person name="Stams A.J."/>
            <person name="Ward D.E."/>
            <person name="de Vos W.M."/>
            <person name="van der Oost J."/>
            <person name="Kelly R.M."/>
            <person name="Kengen S.W."/>
        </authorList>
    </citation>
    <scope>NUCLEOTIDE SEQUENCE [LARGE SCALE GENOMIC DNA]</scope>
    <source>
        <strain evidence="4">ATCC 43494 / DSM 8903 / Tp8T 6331</strain>
    </source>
</reference>
<feature type="coiled-coil region" evidence="1">
    <location>
        <begin position="37"/>
        <end position="78"/>
    </location>
</feature>
<dbReference type="GO" id="GO:0055070">
    <property type="term" value="P:copper ion homeostasis"/>
    <property type="evidence" value="ECO:0007669"/>
    <property type="project" value="InterPro"/>
</dbReference>
<dbReference type="EMBL" id="CP000679">
    <property type="protein sequence ID" value="ABP67461.1"/>
    <property type="molecule type" value="Genomic_DNA"/>
</dbReference>
<keyword evidence="2" id="KW-0472">Membrane</keyword>
<keyword evidence="2" id="KW-1133">Transmembrane helix</keyword>
<dbReference type="GO" id="GO:0016020">
    <property type="term" value="C:membrane"/>
    <property type="evidence" value="ECO:0007669"/>
    <property type="project" value="InterPro"/>
</dbReference>
<name>A4XKM6_CALS8</name>
<dbReference type="STRING" id="351627.Csac_1876"/>
<feature type="transmembrane region" description="Helical" evidence="2">
    <location>
        <begin position="6"/>
        <end position="30"/>
    </location>
</feature>
<keyword evidence="1" id="KW-0175">Coiled coil</keyword>
<dbReference type="eggNOG" id="ENOG502Z9M5">
    <property type="taxonomic scope" value="Bacteria"/>
</dbReference>
<evidence type="ECO:0000313" key="4">
    <source>
        <dbReference type="Proteomes" id="UP000000256"/>
    </source>
</evidence>
<proteinExistence type="predicted"/>
<evidence type="ECO:0008006" key="5">
    <source>
        <dbReference type="Google" id="ProtNLM"/>
    </source>
</evidence>
<dbReference type="OrthoDB" id="2382049at2"/>
<protein>
    <recommendedName>
        <fullName evidence="5">Copper transporter</fullName>
    </recommendedName>
</protein>
<accession>A4XKM6</accession>
<dbReference type="AlphaFoldDB" id="A4XKM6"/>
<dbReference type="Pfam" id="PF11382">
    <property type="entry name" value="MctB"/>
    <property type="match status" value="2"/>
</dbReference>
<sequence>MNGIGVKYFIITIASIFLALGIGIVIGFSLNSEKFVQKQFQQQLNIIDKNLVALKKENDRLSKEIDEYKNQIVQKDKINNALVSAYLKIGKTESAVSLIITSTDYSYNDLIDFLRKNGIKINKVIKIKSSFLNIEKTEKELSVDFSDYKFPDDAIKDIAIYSVFDIRSDLVKKLVEKRYIEENRLLSGISDTIILAGGNTAQNNNFNKLDRKIVEFLNDIDSLNVIGLQQSYSEINYCEYYKSMGLSTVDNVDEVSGRVSLIELIRGNSGNYGTKKEATSILPTNFINVEDAKKALEKRRASLLVELEKYQNATLPTQ</sequence>
<keyword evidence="4" id="KW-1185">Reference proteome</keyword>
<evidence type="ECO:0000313" key="3">
    <source>
        <dbReference type="EMBL" id="ABP67461.1"/>
    </source>
</evidence>
<organism evidence="3 4">
    <name type="scientific">Caldicellulosiruptor saccharolyticus (strain ATCC 43494 / DSM 8903 / Tp8T 6331)</name>
    <dbReference type="NCBI Taxonomy" id="351627"/>
    <lineage>
        <taxon>Bacteria</taxon>
        <taxon>Bacillati</taxon>
        <taxon>Bacillota</taxon>
        <taxon>Bacillota incertae sedis</taxon>
        <taxon>Caldicellulosiruptorales</taxon>
        <taxon>Caldicellulosiruptoraceae</taxon>
        <taxon>Caldicellulosiruptor</taxon>
    </lineage>
</organism>
<dbReference type="Proteomes" id="UP000000256">
    <property type="component" value="Chromosome"/>
</dbReference>
<keyword evidence="2" id="KW-0812">Transmembrane</keyword>
<dbReference type="KEGG" id="csc:Csac_1876"/>
<evidence type="ECO:0000256" key="2">
    <source>
        <dbReference type="SAM" id="Phobius"/>
    </source>
</evidence>
<dbReference type="InterPro" id="IPR021522">
    <property type="entry name" value="MctB"/>
</dbReference>
<evidence type="ECO:0000256" key="1">
    <source>
        <dbReference type="SAM" id="Coils"/>
    </source>
</evidence>
<gene>
    <name evidence="3" type="ordered locus">Csac_1876</name>
</gene>
<dbReference type="RefSeq" id="WP_011917395.1">
    <property type="nucleotide sequence ID" value="NC_009437.1"/>
</dbReference>